<protein>
    <submittedName>
        <fullName evidence="2">Ribonuclease D</fullName>
    </submittedName>
</protein>
<keyword evidence="3" id="KW-1185">Reference proteome</keyword>
<dbReference type="SMART" id="SM00341">
    <property type="entry name" value="HRDC"/>
    <property type="match status" value="1"/>
</dbReference>
<dbReference type="PANTHER" id="PTHR47649:SF1">
    <property type="entry name" value="RIBONUCLEASE D"/>
    <property type="match status" value="1"/>
</dbReference>
<proteinExistence type="predicted"/>
<dbReference type="Proteomes" id="UP000646745">
    <property type="component" value="Unassembled WGS sequence"/>
</dbReference>
<dbReference type="InterPro" id="IPR044876">
    <property type="entry name" value="HRDC_dom_sf"/>
</dbReference>
<evidence type="ECO:0000259" key="1">
    <source>
        <dbReference type="PROSITE" id="PS50967"/>
    </source>
</evidence>
<dbReference type="Gene3D" id="3.30.420.10">
    <property type="entry name" value="Ribonuclease H-like superfamily/Ribonuclease H"/>
    <property type="match status" value="1"/>
</dbReference>
<comment type="caution">
    <text evidence="2">The sequence shown here is derived from an EMBL/GenBank/DDBJ whole genome shotgun (WGS) entry which is preliminary data.</text>
</comment>
<dbReference type="InterPro" id="IPR002121">
    <property type="entry name" value="HRDC_dom"/>
</dbReference>
<evidence type="ECO:0000313" key="3">
    <source>
        <dbReference type="Proteomes" id="UP000646745"/>
    </source>
</evidence>
<evidence type="ECO:0000313" key="2">
    <source>
        <dbReference type="EMBL" id="GHB29400.1"/>
    </source>
</evidence>
<reference evidence="3" key="1">
    <citation type="journal article" date="2019" name="Int. J. Syst. Evol. Microbiol.">
        <title>The Global Catalogue of Microorganisms (GCM) 10K type strain sequencing project: providing services to taxonomists for standard genome sequencing and annotation.</title>
        <authorList>
            <consortium name="The Broad Institute Genomics Platform"/>
            <consortium name="The Broad Institute Genome Sequencing Center for Infectious Disease"/>
            <person name="Wu L."/>
            <person name="Ma J."/>
        </authorList>
    </citation>
    <scope>NUCLEOTIDE SEQUENCE [LARGE SCALE GENOMIC DNA]</scope>
    <source>
        <strain evidence="3">KCTC 32998</strain>
    </source>
</reference>
<name>A0ABQ3E9H0_9GAMM</name>
<dbReference type="InterPro" id="IPR002562">
    <property type="entry name" value="3'-5'_exonuclease_dom"/>
</dbReference>
<gene>
    <name evidence="2" type="primary">rnd</name>
    <name evidence="2" type="ORF">GCM10009038_30010</name>
</gene>
<dbReference type="RefSeq" id="WP_189445548.1">
    <property type="nucleotide sequence ID" value="NZ_BMZI01000007.1"/>
</dbReference>
<dbReference type="PROSITE" id="PS50967">
    <property type="entry name" value="HRDC"/>
    <property type="match status" value="1"/>
</dbReference>
<sequence>MTVETSHCWVDTPEGLDAACDALADATVLALDTEFFRESSFYPVPALIQITAGSTVYLIDPQAVTANAAIRLLFSRGPVKLLHACGEDLDVISLWAGVELAPLIDTQVAESLLGTDAAIGYRRLVEARCGVDIPKEETRSNWLERPLTPAQLDYAVLDVAYLPMIWEQQSHELAALGRDAWLVEECTALSLSRQVQTADQWYTRQRQLWRLAPTGIEAYRLLTRWREEEIRRRDVPRGWLVKDAVLFAVAEAMPKNRYELAAVDGVTPSLVKREGEALLAAVKTAHLRDESELPASLPAPTQPAFKRRIKALKRVVQAHAEALDLAPERLSNRSEMEAIVVAHLAGEPLPLPAGWRGELLDADWQAALVEAGAAS</sequence>
<feature type="domain" description="HRDC" evidence="1">
    <location>
        <begin position="212"/>
        <end position="292"/>
    </location>
</feature>
<dbReference type="Pfam" id="PF00570">
    <property type="entry name" value="HRDC"/>
    <property type="match status" value="1"/>
</dbReference>
<dbReference type="SUPFAM" id="SSF53098">
    <property type="entry name" value="Ribonuclease H-like"/>
    <property type="match status" value="1"/>
</dbReference>
<dbReference type="InterPro" id="IPR051086">
    <property type="entry name" value="RNase_D-like"/>
</dbReference>
<dbReference type="SMART" id="SM00474">
    <property type="entry name" value="35EXOc"/>
    <property type="match status" value="1"/>
</dbReference>
<dbReference type="Gene3D" id="1.10.150.80">
    <property type="entry name" value="HRDC domain"/>
    <property type="match status" value="2"/>
</dbReference>
<dbReference type="EMBL" id="BMZI01000007">
    <property type="protein sequence ID" value="GHB29400.1"/>
    <property type="molecule type" value="Genomic_DNA"/>
</dbReference>
<dbReference type="InterPro" id="IPR012337">
    <property type="entry name" value="RNaseH-like_sf"/>
</dbReference>
<dbReference type="PANTHER" id="PTHR47649">
    <property type="entry name" value="RIBONUCLEASE D"/>
    <property type="match status" value="1"/>
</dbReference>
<organism evidence="2 3">
    <name type="scientific">Salinicola rhizosphaerae</name>
    <dbReference type="NCBI Taxonomy" id="1443141"/>
    <lineage>
        <taxon>Bacteria</taxon>
        <taxon>Pseudomonadati</taxon>
        <taxon>Pseudomonadota</taxon>
        <taxon>Gammaproteobacteria</taxon>
        <taxon>Oceanospirillales</taxon>
        <taxon>Halomonadaceae</taxon>
        <taxon>Salinicola</taxon>
    </lineage>
</organism>
<dbReference type="Pfam" id="PF01612">
    <property type="entry name" value="DNA_pol_A_exo1"/>
    <property type="match status" value="1"/>
</dbReference>
<dbReference type="InterPro" id="IPR010997">
    <property type="entry name" value="HRDC-like_sf"/>
</dbReference>
<dbReference type="SUPFAM" id="SSF47819">
    <property type="entry name" value="HRDC-like"/>
    <property type="match status" value="2"/>
</dbReference>
<dbReference type="CDD" id="cd06142">
    <property type="entry name" value="RNaseD_exo"/>
    <property type="match status" value="1"/>
</dbReference>
<dbReference type="InterPro" id="IPR036397">
    <property type="entry name" value="RNaseH_sf"/>
</dbReference>
<accession>A0ABQ3E9H0</accession>